<sequence>MALMEIETLKKAGTCDIISNLPQEVIDTILVHLPIREAVRTSILSSEWRDKWLTISQLRFDESITSSVARKKKLISIVYAILLRHRGPICRFELSNHYSPTCFDLDQWIILLAKNGKIQELSLDFETGHEGFYIVHSLLFSCQQLTYLKLSNCLITPTPIFKGFNSLTSLHLDQVTIDDNILESLILNSPLLERITLSSIICYSFLKISGPNLKHLELQGNFKDICLENNPHLATVSIELFAETKLHARHELRRTCNLVRVLSCIPSVERLSLSGDFLKFLAISNVPDSLPIRYNHLKVLELYVLNFNNLDEISVAVSIMRSAPQLEELSIWVSYCLCNCWVHIIF</sequence>
<dbReference type="AlphaFoldDB" id="A0A834ZJ43"/>
<dbReference type="InterPro" id="IPR032675">
    <property type="entry name" value="LRR_dom_sf"/>
</dbReference>
<organism evidence="3 4">
    <name type="scientific">Tetracentron sinense</name>
    <name type="common">Spur-leaf</name>
    <dbReference type="NCBI Taxonomy" id="13715"/>
    <lineage>
        <taxon>Eukaryota</taxon>
        <taxon>Viridiplantae</taxon>
        <taxon>Streptophyta</taxon>
        <taxon>Embryophyta</taxon>
        <taxon>Tracheophyta</taxon>
        <taxon>Spermatophyta</taxon>
        <taxon>Magnoliopsida</taxon>
        <taxon>Trochodendrales</taxon>
        <taxon>Trochodendraceae</taxon>
        <taxon>Tetracentron</taxon>
    </lineage>
</organism>
<dbReference type="Proteomes" id="UP000655225">
    <property type="component" value="Unassembled WGS sequence"/>
</dbReference>
<dbReference type="SUPFAM" id="SSF52047">
    <property type="entry name" value="RNI-like"/>
    <property type="match status" value="1"/>
</dbReference>
<keyword evidence="4" id="KW-1185">Reference proteome</keyword>
<evidence type="ECO:0008006" key="5">
    <source>
        <dbReference type="Google" id="ProtNLM"/>
    </source>
</evidence>
<comment type="caution">
    <text evidence="3">The sequence shown here is derived from an EMBL/GenBank/DDBJ whole genome shotgun (WGS) entry which is preliminary data.</text>
</comment>
<dbReference type="PANTHER" id="PTHR31639:SF237">
    <property type="entry name" value="F-BOX DOMAIN-CONTAINING PROTEIN"/>
    <property type="match status" value="1"/>
</dbReference>
<protein>
    <recommendedName>
        <fullName evidence="5">F-box domain-containing protein</fullName>
    </recommendedName>
</protein>
<evidence type="ECO:0000313" key="3">
    <source>
        <dbReference type="EMBL" id="KAF8407921.1"/>
    </source>
</evidence>
<accession>A0A834ZJ43</accession>
<feature type="domain" description="F-box/LRR-repeat protein 15/At3g58940/PEG3-like LRR" evidence="2">
    <location>
        <begin position="105"/>
        <end position="331"/>
    </location>
</feature>
<dbReference type="SUPFAM" id="SSF81383">
    <property type="entry name" value="F-box domain"/>
    <property type="match status" value="1"/>
</dbReference>
<dbReference type="Pfam" id="PF24758">
    <property type="entry name" value="LRR_At5g56370"/>
    <property type="match status" value="1"/>
</dbReference>
<proteinExistence type="predicted"/>
<dbReference type="OrthoDB" id="629734at2759"/>
<reference evidence="3 4" key="1">
    <citation type="submission" date="2020-04" db="EMBL/GenBank/DDBJ databases">
        <title>Plant Genome Project.</title>
        <authorList>
            <person name="Zhang R.-G."/>
        </authorList>
    </citation>
    <scope>NUCLEOTIDE SEQUENCE [LARGE SCALE GENOMIC DNA]</scope>
    <source>
        <strain evidence="3">YNK0</strain>
        <tissue evidence="3">Leaf</tissue>
    </source>
</reference>
<dbReference type="OMA" id="HEMGFIE"/>
<dbReference type="EMBL" id="JABCRI010000004">
    <property type="protein sequence ID" value="KAF8407921.1"/>
    <property type="molecule type" value="Genomic_DNA"/>
</dbReference>
<feature type="domain" description="F-box" evidence="1">
    <location>
        <begin position="18"/>
        <end position="52"/>
    </location>
</feature>
<evidence type="ECO:0000313" key="4">
    <source>
        <dbReference type="Proteomes" id="UP000655225"/>
    </source>
</evidence>
<dbReference type="InterPro" id="IPR001810">
    <property type="entry name" value="F-box_dom"/>
</dbReference>
<evidence type="ECO:0000259" key="1">
    <source>
        <dbReference type="Pfam" id="PF00646"/>
    </source>
</evidence>
<dbReference type="InterPro" id="IPR036047">
    <property type="entry name" value="F-box-like_dom_sf"/>
</dbReference>
<gene>
    <name evidence="3" type="ORF">HHK36_007059</name>
</gene>
<dbReference type="Pfam" id="PF00646">
    <property type="entry name" value="F-box"/>
    <property type="match status" value="1"/>
</dbReference>
<evidence type="ECO:0000259" key="2">
    <source>
        <dbReference type="Pfam" id="PF24758"/>
    </source>
</evidence>
<dbReference type="PANTHER" id="PTHR31639">
    <property type="entry name" value="F-BOX PROTEIN-LIKE"/>
    <property type="match status" value="1"/>
</dbReference>
<dbReference type="InterPro" id="IPR055411">
    <property type="entry name" value="LRR_FXL15/At3g58940/PEG3-like"/>
</dbReference>
<name>A0A834ZJ43_TETSI</name>
<dbReference type="Gene3D" id="3.80.10.10">
    <property type="entry name" value="Ribonuclease Inhibitor"/>
    <property type="match status" value="1"/>
</dbReference>